<evidence type="ECO:0000256" key="2">
    <source>
        <dbReference type="ARBA" id="ARBA00022801"/>
    </source>
</evidence>
<dbReference type="SUPFAM" id="SSF52788">
    <property type="entry name" value="Phosphotyrosine protein phosphatases I"/>
    <property type="match status" value="1"/>
</dbReference>
<dbReference type="PANTHER" id="PTHR11717:SF31">
    <property type="entry name" value="LOW MOLECULAR WEIGHT PROTEIN-TYROSINE-PHOSPHATASE ETP-RELATED"/>
    <property type="match status" value="1"/>
</dbReference>
<dbReference type="Gene3D" id="3.40.50.2300">
    <property type="match status" value="1"/>
</dbReference>
<evidence type="ECO:0000313" key="9">
    <source>
        <dbReference type="Proteomes" id="UP000040576"/>
    </source>
</evidence>
<dbReference type="GO" id="GO:0004725">
    <property type="term" value="F:protein tyrosine phosphatase activity"/>
    <property type="evidence" value="ECO:0007669"/>
    <property type="project" value="UniProtKB-EC"/>
</dbReference>
<feature type="active site" description="Proton donor" evidence="4">
    <location>
        <position position="115"/>
    </location>
</feature>
<feature type="active site" description="Nucleophile" evidence="4">
    <location>
        <position position="8"/>
    </location>
</feature>
<protein>
    <submittedName>
        <fullName evidence="7">Low molecular weight protein tyrosine phosphatase</fullName>
        <ecNumber evidence="7">3.1.3.48</ecNumber>
    </submittedName>
</protein>
<dbReference type="PATRIC" id="fig|35841.6.peg.4017"/>
<feature type="domain" description="Phosphotyrosine protein phosphatase I" evidence="5">
    <location>
        <begin position="2"/>
        <end position="141"/>
    </location>
</feature>
<dbReference type="InterPro" id="IPR017867">
    <property type="entry name" value="Tyr_phospatase_low_mol_wt"/>
</dbReference>
<dbReference type="EC" id="3.1.3.48" evidence="7"/>
<dbReference type="PANTHER" id="PTHR11717">
    <property type="entry name" value="LOW MOLECULAR WEIGHT PROTEIN TYROSINE PHOSPHATASE"/>
    <property type="match status" value="1"/>
</dbReference>
<dbReference type="KEGG" id="bthv:CQJ30_18130"/>
<dbReference type="CDD" id="cd16344">
    <property type="entry name" value="LMWPAP"/>
    <property type="match status" value="1"/>
</dbReference>
<dbReference type="EMBL" id="JXLU01000136">
    <property type="protein sequence ID" value="KIO70917.1"/>
    <property type="molecule type" value="Genomic_DNA"/>
</dbReference>
<sequence>MKKILFICTGNTCRSPMAEAIARKLDKNLEVKSAGLFAVQGSDISPFAKEVLQENDIVHQHQSTPFTKEVADWADLILTMTKSHKDYIVGQYPDLRHKVFSLKEFVKADGMDVSDPYGGSIDTYRRTYQELYDLITKLEDQLH</sequence>
<keyword evidence="3" id="KW-0904">Protein phosphatase</keyword>
<proteinExistence type="inferred from homology"/>
<evidence type="ECO:0000256" key="4">
    <source>
        <dbReference type="PIRSR" id="PIRSR617867-1"/>
    </source>
</evidence>
<evidence type="ECO:0000256" key="1">
    <source>
        <dbReference type="ARBA" id="ARBA00011063"/>
    </source>
</evidence>
<gene>
    <name evidence="7" type="ORF">B4167_1324</name>
    <name evidence="6" type="ORF">BT1A1_3333</name>
</gene>
<reference evidence="7 8" key="2">
    <citation type="submission" date="2015-01" db="EMBL/GenBank/DDBJ databases">
        <title>Draft Genome Sequences of Four Bacillus thermoamylovorans Strains, Isolated From Food Products.</title>
        <authorList>
            <person name="Krawcyk A.O."/>
            <person name="Berendsen E.M."/>
            <person name="Eijlander R.T."/>
            <person name="de Jong A."/>
            <person name="Wells-Bennik M."/>
            <person name="Kuipers O.P."/>
        </authorList>
    </citation>
    <scope>NUCLEOTIDE SEQUENCE [LARGE SCALE GENOMIC DNA]</scope>
    <source>
        <strain evidence="7 8">B4167</strain>
    </source>
</reference>
<keyword evidence="9" id="KW-1185">Reference proteome</keyword>
<organism evidence="6 9">
    <name type="scientific">Caldibacillus thermoamylovorans</name>
    <dbReference type="NCBI Taxonomy" id="35841"/>
    <lineage>
        <taxon>Bacteria</taxon>
        <taxon>Bacillati</taxon>
        <taxon>Bacillota</taxon>
        <taxon>Bacilli</taxon>
        <taxon>Bacillales</taxon>
        <taxon>Bacillaceae</taxon>
        <taxon>Caldibacillus</taxon>
    </lineage>
</organism>
<dbReference type="eggNOG" id="COG0394">
    <property type="taxonomic scope" value="Bacteria"/>
</dbReference>
<comment type="similarity">
    <text evidence="1">Belongs to the low molecular weight phosphotyrosine protein phosphatase family.</text>
</comment>
<dbReference type="Proteomes" id="UP000032076">
    <property type="component" value="Unassembled WGS sequence"/>
</dbReference>
<evidence type="ECO:0000313" key="7">
    <source>
        <dbReference type="EMBL" id="KIO70917.1"/>
    </source>
</evidence>
<dbReference type="InterPro" id="IPR023485">
    <property type="entry name" value="Ptyr_pPase"/>
</dbReference>
<dbReference type="STRING" id="35841.B4167_1324"/>
<dbReference type="RefSeq" id="WP_034773215.1">
    <property type="nucleotide sequence ID" value="NZ_CCRF01000101.1"/>
</dbReference>
<keyword evidence="2 7" id="KW-0378">Hydrolase</keyword>
<accession>A0A090J5B9</accession>
<dbReference type="EMBL" id="CCRF01000101">
    <property type="protein sequence ID" value="CEE03115.1"/>
    <property type="molecule type" value="Genomic_DNA"/>
</dbReference>
<evidence type="ECO:0000313" key="8">
    <source>
        <dbReference type="Proteomes" id="UP000032076"/>
    </source>
</evidence>
<evidence type="ECO:0000256" key="3">
    <source>
        <dbReference type="ARBA" id="ARBA00022912"/>
    </source>
</evidence>
<dbReference type="Proteomes" id="UP000040576">
    <property type="component" value="Unassembled WGS sequence"/>
</dbReference>
<name>A0A090J5B9_9BACI</name>
<dbReference type="Pfam" id="PF01451">
    <property type="entry name" value="LMWPc"/>
    <property type="match status" value="1"/>
</dbReference>
<dbReference type="SMART" id="SM00226">
    <property type="entry name" value="LMWPc"/>
    <property type="match status" value="1"/>
</dbReference>
<dbReference type="InterPro" id="IPR050438">
    <property type="entry name" value="LMW_PTPase"/>
</dbReference>
<evidence type="ECO:0000313" key="6">
    <source>
        <dbReference type="EMBL" id="CEE03115.1"/>
    </source>
</evidence>
<dbReference type="AlphaFoldDB" id="A0A090J5B9"/>
<dbReference type="PRINTS" id="PR00719">
    <property type="entry name" value="LMWPTPASE"/>
</dbReference>
<reference evidence="6 9" key="1">
    <citation type="submission" date="2014-07" db="EMBL/GenBank/DDBJ databases">
        <authorList>
            <person name="Wibberg Daniel"/>
        </authorList>
    </citation>
    <scope>NUCLEOTIDE SEQUENCE [LARGE SCALE GENOMIC DNA]</scope>
</reference>
<evidence type="ECO:0000259" key="5">
    <source>
        <dbReference type="SMART" id="SM00226"/>
    </source>
</evidence>
<feature type="active site" evidence="4">
    <location>
        <position position="14"/>
    </location>
</feature>
<dbReference type="InterPro" id="IPR036196">
    <property type="entry name" value="Ptyr_pPase_sf"/>
</dbReference>